<dbReference type="RefSeq" id="WP_386438832.1">
    <property type="nucleotide sequence ID" value="NZ_JBHSBB010000053.1"/>
</dbReference>
<evidence type="ECO:0000313" key="1">
    <source>
        <dbReference type="EMBL" id="MFC4036692.1"/>
    </source>
</evidence>
<dbReference type="Proteomes" id="UP001595765">
    <property type="component" value="Unassembled WGS sequence"/>
</dbReference>
<accession>A0ABV8I041</accession>
<proteinExistence type="predicted"/>
<gene>
    <name evidence="1" type="ORF">ACFO3J_35435</name>
</gene>
<sequence length="108" mass="11918">MESAELREILADWTDFDVAAYRLGKFIGVLPADRSFLSLKGIFWIEGYPVAKMLDEMLESMVAAEVLLKDDDLRYRWNPDGPDPDLSLEDIEAIEAGRIGGAGPEAAG</sequence>
<evidence type="ECO:0000313" key="2">
    <source>
        <dbReference type="Proteomes" id="UP001595765"/>
    </source>
</evidence>
<protein>
    <submittedName>
        <fullName evidence="1">Uncharacterized protein</fullName>
    </submittedName>
</protein>
<comment type="caution">
    <text evidence="1">The sequence shown here is derived from an EMBL/GenBank/DDBJ whole genome shotgun (WGS) entry which is preliminary data.</text>
</comment>
<reference evidence="2" key="1">
    <citation type="journal article" date="2019" name="Int. J. Syst. Evol. Microbiol.">
        <title>The Global Catalogue of Microorganisms (GCM) 10K type strain sequencing project: providing services to taxonomists for standard genome sequencing and annotation.</title>
        <authorList>
            <consortium name="The Broad Institute Genomics Platform"/>
            <consortium name="The Broad Institute Genome Sequencing Center for Infectious Disease"/>
            <person name="Wu L."/>
            <person name="Ma J."/>
        </authorList>
    </citation>
    <scope>NUCLEOTIDE SEQUENCE [LARGE SCALE GENOMIC DNA]</scope>
    <source>
        <strain evidence="2">CGMCC 4.7237</strain>
    </source>
</reference>
<keyword evidence="2" id="KW-1185">Reference proteome</keyword>
<dbReference type="EMBL" id="JBHSBB010000053">
    <property type="protein sequence ID" value="MFC4036692.1"/>
    <property type="molecule type" value="Genomic_DNA"/>
</dbReference>
<organism evidence="1 2">
    <name type="scientific">Streptomyces polygonati</name>
    <dbReference type="NCBI Taxonomy" id="1617087"/>
    <lineage>
        <taxon>Bacteria</taxon>
        <taxon>Bacillati</taxon>
        <taxon>Actinomycetota</taxon>
        <taxon>Actinomycetes</taxon>
        <taxon>Kitasatosporales</taxon>
        <taxon>Streptomycetaceae</taxon>
        <taxon>Streptomyces</taxon>
    </lineage>
</organism>
<name>A0ABV8I041_9ACTN</name>